<proteinExistence type="predicted"/>
<feature type="transmembrane region" description="Helical" evidence="1">
    <location>
        <begin position="20"/>
        <end position="40"/>
    </location>
</feature>
<keyword evidence="1" id="KW-1133">Transmembrane helix</keyword>
<keyword evidence="1" id="KW-0472">Membrane</keyword>
<dbReference type="KEGG" id="mbat:BN1208_0703"/>
<keyword evidence="1" id="KW-0812">Transmembrane</keyword>
<evidence type="ECO:0000313" key="3">
    <source>
        <dbReference type="Proteomes" id="UP000064007"/>
    </source>
</evidence>
<protein>
    <recommendedName>
        <fullName evidence="4">Cobalt transport protein</fullName>
    </recommendedName>
</protein>
<reference evidence="3" key="1">
    <citation type="submission" date="2014-12" db="EMBL/GenBank/DDBJ databases">
        <authorList>
            <person name="Salcher M.M."/>
        </authorList>
    </citation>
    <scope>NUCLEOTIDE SEQUENCE [LARGE SCALE GENOMIC DNA]</scope>
    <source>
        <strain evidence="3">MMS-10A-171</strain>
    </source>
</reference>
<dbReference type="STRING" id="1581557.BN1208_0703"/>
<dbReference type="Proteomes" id="UP000064007">
    <property type="component" value="Chromosome 1"/>
</dbReference>
<accession>A0A0D6EVW4</accession>
<dbReference type="EMBL" id="LN827929">
    <property type="protein sequence ID" value="CEZ19589.1"/>
    <property type="molecule type" value="Genomic_DNA"/>
</dbReference>
<evidence type="ECO:0000256" key="1">
    <source>
        <dbReference type="SAM" id="Phobius"/>
    </source>
</evidence>
<evidence type="ECO:0008006" key="4">
    <source>
        <dbReference type="Google" id="ProtNLM"/>
    </source>
</evidence>
<organism evidence="2 3">
    <name type="scientific">Candidatus Methylopumilus planktonicus</name>
    <dbReference type="NCBI Taxonomy" id="1581557"/>
    <lineage>
        <taxon>Bacteria</taxon>
        <taxon>Pseudomonadati</taxon>
        <taxon>Pseudomonadota</taxon>
        <taxon>Betaproteobacteria</taxon>
        <taxon>Nitrosomonadales</taxon>
        <taxon>Methylophilaceae</taxon>
        <taxon>Candidatus Methylopumilus</taxon>
    </lineage>
</organism>
<evidence type="ECO:0000313" key="2">
    <source>
        <dbReference type="EMBL" id="CEZ19589.1"/>
    </source>
</evidence>
<dbReference type="HOGENOM" id="CLU_1325084_0_0_4"/>
<gene>
    <name evidence="2" type="ORF">BN1208_0703</name>
</gene>
<keyword evidence="3" id="KW-1185">Reference proteome</keyword>
<name>A0A0D6EVW4_9PROT</name>
<dbReference type="AlphaFoldDB" id="A0A0D6EVW4"/>
<feature type="transmembrane region" description="Helical" evidence="1">
    <location>
        <begin position="185"/>
        <end position="205"/>
    </location>
</feature>
<sequence length="207" mass="24444">MHPLVKLVGILCALLLINKYNFYFNLLLFFFIVAISFFIKFSIPKLIFRLKFFLIITFFLYVFNTPGEYIFLWPYLSPSYEGLFLGSTQIMRLINSVAIITIMISLMSYQTLIETFYLIFKPLKRFGIDAKRFAVRLYLTMEYVKTFQSTRKLRFNLNDLSSMLLYSNNKNLMNLSYIQINEERVNSSSVLLIALIVSITFFLIFCL</sequence>
<feature type="transmembrane region" description="Helical" evidence="1">
    <location>
        <begin position="52"/>
        <end position="76"/>
    </location>
</feature>
<feature type="transmembrane region" description="Helical" evidence="1">
    <location>
        <begin position="96"/>
        <end position="120"/>
    </location>
</feature>